<feature type="compositionally biased region" description="Polar residues" evidence="2">
    <location>
        <begin position="119"/>
        <end position="130"/>
    </location>
</feature>
<feature type="compositionally biased region" description="Acidic residues" evidence="2">
    <location>
        <begin position="56"/>
        <end position="65"/>
    </location>
</feature>
<evidence type="ECO:0000256" key="2">
    <source>
        <dbReference type="SAM" id="MobiDB-lite"/>
    </source>
</evidence>
<dbReference type="Proteomes" id="UP001213000">
    <property type="component" value="Unassembled WGS sequence"/>
</dbReference>
<dbReference type="EMBL" id="JANIEX010000292">
    <property type="protein sequence ID" value="KAJ3569362.1"/>
    <property type="molecule type" value="Genomic_DNA"/>
</dbReference>
<sequence>MDEDEDDSHVSASAKLPTTAPVESSSPSAKSKGKARALSPLDSTQESGHESRSFTSEDEAMDVDSEEIRKGRLEGSGQSKPLNVFSQSLLQPKRVDHGDSLTSTEPRKIMGISPPRLQSPPTLANKTTGPSGDDDLKSWTRVTRMADHIMFEAIINGQSLPRIHPGTRRSILEELGDWLPEEGDKGLLWLNGPAGVGKSTILRTIANDGGPKNVVTLFISNEDQCDDSAKLIPTIAFQFFRVSESYKQYILEKVKGDRDIAQMTMEQQFHFFISKPIGGLRIFDEESHWILIDGLDLCRARSEAIQSPTSESMSKDAQSLIISLIARFVLDYPTAPLRWIISSRAEAHIKAIFTHPAVQPSCWRLSIPIDDDEACSDVQVYLKDGFHAIQQSMHLTHEWPTAAEIEKVAKFASGLFRIAKDILDFVQRSSEPIAQLETILSIIDGSFLPPGSQTPFLSLDTSYSQIMSRIPTDVYQDTYSIIGHLMLRDQFMSNSLFLRHSLCSTANILGIDQHRTYRALNGLHSVLYVPRPEVAHKENIRFLHTSFPLYLKDRKRSGIHGIDLLEVNTDIWRCYSRILRQLSQNDLLDDQESRPAFTLSWPLKGSEYEIQKWTSGIEYEAKFHWAHFLIADCPCNTPSRFGPVVAVSLSEEERLDAVCSINFSNLIDGYFPKNSDHIAPFSIFVSHLWEVYEEKLTKCGLNTKVLSQLSSKGSPSTTILRPERNLSYRPSSSFSAPASTGASPLIGRLRIFPDRAASRDAEGQSLSSIVFPRALSEAIAWRLSHD</sequence>
<evidence type="ECO:0000313" key="4">
    <source>
        <dbReference type="EMBL" id="KAJ3569362.1"/>
    </source>
</evidence>
<name>A0AAD5VTJ1_9AGAR</name>
<protein>
    <recommendedName>
        <fullName evidence="3">Nephrocystin 3-like N-terminal domain-containing protein</fullName>
    </recommendedName>
</protein>
<dbReference type="SUPFAM" id="SSF52540">
    <property type="entry name" value="P-loop containing nucleoside triphosphate hydrolases"/>
    <property type="match status" value="1"/>
</dbReference>
<dbReference type="AlphaFoldDB" id="A0AAD5VTJ1"/>
<dbReference type="Gene3D" id="3.40.50.300">
    <property type="entry name" value="P-loop containing nucleotide triphosphate hydrolases"/>
    <property type="match status" value="1"/>
</dbReference>
<feature type="compositionally biased region" description="Polar residues" evidence="2">
    <location>
        <begin position="76"/>
        <end position="90"/>
    </location>
</feature>
<dbReference type="InterPro" id="IPR056884">
    <property type="entry name" value="NPHP3-like_N"/>
</dbReference>
<keyword evidence="5" id="KW-1185">Reference proteome</keyword>
<dbReference type="InterPro" id="IPR027417">
    <property type="entry name" value="P-loop_NTPase"/>
</dbReference>
<evidence type="ECO:0000313" key="5">
    <source>
        <dbReference type="Proteomes" id="UP001213000"/>
    </source>
</evidence>
<dbReference type="PANTHER" id="PTHR10039:SF14">
    <property type="entry name" value="NACHT DOMAIN-CONTAINING PROTEIN"/>
    <property type="match status" value="1"/>
</dbReference>
<evidence type="ECO:0000259" key="3">
    <source>
        <dbReference type="Pfam" id="PF24883"/>
    </source>
</evidence>
<gene>
    <name evidence="4" type="ORF">NP233_g5096</name>
</gene>
<feature type="domain" description="Nephrocystin 3-like N-terminal" evidence="3">
    <location>
        <begin position="173"/>
        <end position="320"/>
    </location>
</feature>
<dbReference type="Pfam" id="PF24883">
    <property type="entry name" value="NPHP3_N"/>
    <property type="match status" value="1"/>
</dbReference>
<feature type="region of interest" description="Disordered" evidence="2">
    <location>
        <begin position="1"/>
        <end position="137"/>
    </location>
</feature>
<accession>A0AAD5VTJ1</accession>
<comment type="caution">
    <text evidence="4">The sequence shown here is derived from an EMBL/GenBank/DDBJ whole genome shotgun (WGS) entry which is preliminary data.</text>
</comment>
<organism evidence="4 5">
    <name type="scientific">Leucocoprinus birnbaumii</name>
    <dbReference type="NCBI Taxonomy" id="56174"/>
    <lineage>
        <taxon>Eukaryota</taxon>
        <taxon>Fungi</taxon>
        <taxon>Dikarya</taxon>
        <taxon>Basidiomycota</taxon>
        <taxon>Agaricomycotina</taxon>
        <taxon>Agaricomycetes</taxon>
        <taxon>Agaricomycetidae</taxon>
        <taxon>Agaricales</taxon>
        <taxon>Agaricineae</taxon>
        <taxon>Agaricaceae</taxon>
        <taxon>Leucocoprinus</taxon>
    </lineage>
</organism>
<keyword evidence="1" id="KW-0677">Repeat</keyword>
<proteinExistence type="predicted"/>
<evidence type="ECO:0000256" key="1">
    <source>
        <dbReference type="ARBA" id="ARBA00022737"/>
    </source>
</evidence>
<dbReference type="PANTHER" id="PTHR10039">
    <property type="entry name" value="AMELOGENIN"/>
    <property type="match status" value="1"/>
</dbReference>
<reference evidence="4" key="1">
    <citation type="submission" date="2022-07" db="EMBL/GenBank/DDBJ databases">
        <title>Genome Sequence of Leucocoprinus birnbaumii.</title>
        <authorList>
            <person name="Buettner E."/>
        </authorList>
    </citation>
    <scope>NUCLEOTIDE SEQUENCE</scope>
    <source>
        <strain evidence="4">VT141</strain>
    </source>
</reference>